<protein>
    <submittedName>
        <fullName evidence="2">Zinc finger BED domain-containing protein 4</fullName>
    </submittedName>
</protein>
<dbReference type="InterPro" id="IPR012337">
    <property type="entry name" value="RNaseH-like_sf"/>
</dbReference>
<dbReference type="PANTHER" id="PTHR47611:SF3">
    <property type="entry name" value="HAT C-TERMINAL DIMERISATION DOMAIN-CONTAINING PROTEIN"/>
    <property type="match status" value="1"/>
</dbReference>
<gene>
    <name evidence="2" type="ORF">DBV15_10954</name>
</gene>
<dbReference type="Pfam" id="PF05699">
    <property type="entry name" value="Dimer_Tnp_hAT"/>
    <property type="match status" value="1"/>
</dbReference>
<evidence type="ECO:0000313" key="2">
    <source>
        <dbReference type="EMBL" id="TGZ41802.1"/>
    </source>
</evidence>
<proteinExistence type="predicted"/>
<accession>A0A4S2JYC6</accession>
<evidence type="ECO:0000313" key="3">
    <source>
        <dbReference type="Proteomes" id="UP000310200"/>
    </source>
</evidence>
<keyword evidence="3" id="KW-1185">Reference proteome</keyword>
<dbReference type="GO" id="GO:0046983">
    <property type="term" value="F:protein dimerization activity"/>
    <property type="evidence" value="ECO:0007669"/>
    <property type="project" value="InterPro"/>
</dbReference>
<sequence>MVNELQYYLNQPPMKMDGNPLKYWLINMHSDLKNIALKYLTIIATSVPSERLFSRAGNIVTESRNRITGKHLQQMLFLNSLSVEDWLL</sequence>
<feature type="domain" description="HAT C-terminal dimerisation" evidence="1">
    <location>
        <begin position="4"/>
        <end position="80"/>
    </location>
</feature>
<name>A0A4S2JYC6_9HYME</name>
<dbReference type="AlphaFoldDB" id="A0A4S2JYC6"/>
<dbReference type="PANTHER" id="PTHR47611">
    <property type="entry name" value="HAT DIMERISATION DOMAIN, C-TERMINAL"/>
    <property type="match status" value="1"/>
</dbReference>
<dbReference type="Proteomes" id="UP000310200">
    <property type="component" value="Unassembled WGS sequence"/>
</dbReference>
<dbReference type="EMBL" id="QBLH01003228">
    <property type="protein sequence ID" value="TGZ41802.1"/>
    <property type="molecule type" value="Genomic_DNA"/>
</dbReference>
<dbReference type="InterPro" id="IPR008906">
    <property type="entry name" value="HATC_C_dom"/>
</dbReference>
<dbReference type="STRING" id="300112.A0A4S2JYC6"/>
<dbReference type="SUPFAM" id="SSF53098">
    <property type="entry name" value="Ribonuclease H-like"/>
    <property type="match status" value="1"/>
</dbReference>
<reference evidence="2 3" key="1">
    <citation type="journal article" date="2019" name="Philos. Trans. R. Soc. Lond., B, Biol. Sci.">
        <title>Ant behaviour and brain gene expression of defending hosts depend on the ecological success of the intruding social parasite.</title>
        <authorList>
            <person name="Kaur R."/>
            <person name="Stoldt M."/>
            <person name="Jongepier E."/>
            <person name="Feldmeyer B."/>
            <person name="Menzel F."/>
            <person name="Bornberg-Bauer E."/>
            <person name="Foitzik S."/>
        </authorList>
    </citation>
    <scope>NUCLEOTIDE SEQUENCE [LARGE SCALE GENOMIC DNA]</scope>
    <source>
        <tissue evidence="2">Whole body</tissue>
    </source>
</reference>
<comment type="caution">
    <text evidence="2">The sequence shown here is derived from an EMBL/GenBank/DDBJ whole genome shotgun (WGS) entry which is preliminary data.</text>
</comment>
<evidence type="ECO:0000259" key="1">
    <source>
        <dbReference type="Pfam" id="PF05699"/>
    </source>
</evidence>
<organism evidence="2 3">
    <name type="scientific">Temnothorax longispinosus</name>
    <dbReference type="NCBI Taxonomy" id="300112"/>
    <lineage>
        <taxon>Eukaryota</taxon>
        <taxon>Metazoa</taxon>
        <taxon>Ecdysozoa</taxon>
        <taxon>Arthropoda</taxon>
        <taxon>Hexapoda</taxon>
        <taxon>Insecta</taxon>
        <taxon>Pterygota</taxon>
        <taxon>Neoptera</taxon>
        <taxon>Endopterygota</taxon>
        <taxon>Hymenoptera</taxon>
        <taxon>Apocrita</taxon>
        <taxon>Aculeata</taxon>
        <taxon>Formicoidea</taxon>
        <taxon>Formicidae</taxon>
        <taxon>Myrmicinae</taxon>
        <taxon>Temnothorax</taxon>
    </lineage>
</organism>